<organism evidence="3 4">
    <name type="scientific">Parnassius apollo</name>
    <name type="common">Apollo butterfly</name>
    <name type="synonym">Papilio apollo</name>
    <dbReference type="NCBI Taxonomy" id="110799"/>
    <lineage>
        <taxon>Eukaryota</taxon>
        <taxon>Metazoa</taxon>
        <taxon>Ecdysozoa</taxon>
        <taxon>Arthropoda</taxon>
        <taxon>Hexapoda</taxon>
        <taxon>Insecta</taxon>
        <taxon>Pterygota</taxon>
        <taxon>Neoptera</taxon>
        <taxon>Endopterygota</taxon>
        <taxon>Lepidoptera</taxon>
        <taxon>Glossata</taxon>
        <taxon>Ditrysia</taxon>
        <taxon>Papilionoidea</taxon>
        <taxon>Papilionidae</taxon>
        <taxon>Parnassiinae</taxon>
        <taxon>Parnassini</taxon>
        <taxon>Parnassius</taxon>
        <taxon>Parnassius</taxon>
    </lineage>
</organism>
<comment type="caution">
    <text evidence="3">The sequence shown here is derived from an EMBL/GenBank/DDBJ whole genome shotgun (WGS) entry which is preliminary data.</text>
</comment>
<name>A0A8S3XSP4_PARAO</name>
<dbReference type="EMBL" id="CAJQZP010001278">
    <property type="protein sequence ID" value="CAG5035702.1"/>
    <property type="molecule type" value="Genomic_DNA"/>
</dbReference>
<feature type="compositionally biased region" description="Basic and acidic residues" evidence="2">
    <location>
        <begin position="822"/>
        <end position="839"/>
    </location>
</feature>
<keyword evidence="1" id="KW-0175">Coiled coil</keyword>
<reference evidence="3" key="1">
    <citation type="submission" date="2021-04" db="EMBL/GenBank/DDBJ databases">
        <authorList>
            <person name="Tunstrom K."/>
        </authorList>
    </citation>
    <scope>NUCLEOTIDE SEQUENCE</scope>
</reference>
<feature type="compositionally biased region" description="Basic and acidic residues" evidence="2">
    <location>
        <begin position="429"/>
        <end position="450"/>
    </location>
</feature>
<evidence type="ECO:0000256" key="2">
    <source>
        <dbReference type="SAM" id="MobiDB-lite"/>
    </source>
</evidence>
<evidence type="ECO:0000313" key="3">
    <source>
        <dbReference type="EMBL" id="CAG5035702.1"/>
    </source>
</evidence>
<evidence type="ECO:0000313" key="4">
    <source>
        <dbReference type="Proteomes" id="UP000691718"/>
    </source>
</evidence>
<feature type="compositionally biased region" description="Basic and acidic residues" evidence="2">
    <location>
        <begin position="334"/>
        <end position="349"/>
    </location>
</feature>
<feature type="region of interest" description="Disordered" evidence="2">
    <location>
        <begin position="270"/>
        <end position="390"/>
    </location>
</feature>
<feature type="compositionally biased region" description="Basic and acidic residues" evidence="2">
    <location>
        <begin position="726"/>
        <end position="738"/>
    </location>
</feature>
<feature type="compositionally biased region" description="Basic and acidic residues" evidence="2">
    <location>
        <begin position="889"/>
        <end position="909"/>
    </location>
</feature>
<protein>
    <submittedName>
        <fullName evidence="3">(apollo) hypothetical protein</fullName>
    </submittedName>
</protein>
<keyword evidence="4" id="KW-1185">Reference proteome</keyword>
<dbReference type="AlphaFoldDB" id="A0A8S3XSP4"/>
<feature type="coiled-coil region" evidence="1">
    <location>
        <begin position="8"/>
        <end position="87"/>
    </location>
</feature>
<sequence>MEDIYDNLENYDDLNKIEELKIENKELKCKIEEYTTAIGKLQENILQDFDKLAAEHKKLELNYSSLLRTAKAEVERKTQMIKDLNIEKDKLVINARLNQGQNALNKFRRSERLKCKNEKVSDISVPDQSVGLNSKNQVVQNECNNDNHLTSLDTISSSSTNGNVNHDAEKYLENKSNNLDTRNLTSKENNMQMLNKPQSRQIETKLRRISNRRKSMPVLSHDIKFNSDEECENIVMTKENKNYHQKNEDVLRRFGEKNYSNNNKISETLSVESSHSHYHDSITNHSKNKTNRYYKNENHRNREYSQRQRWQSSPDRLHHRSVKDYTADNYQRYENYRRACESPPRDKYYRNRSRDRKSNYERGYHRDFLHGNDDGRYGEKHKYQDDLDEPSYKRQKIAHLHHKHSENDNISQNIDDNIRQNVDSNRWQNVDDSRRKNVDDSRWQNQDNDRWQNVNDNRLQNLDSNRWPNIDNNRWQNIDSKRRQNVDENRWKNGDDDRRENEMEVSKKVIPMAIELSEHVSCQSPDYVHTEYRTDAIREIMNTAVMHLEDPRLTSRKYRVINDNNKEFISTVTGKNVDITPVNKNLWGFEPVPVPKPLLEPPSRYTTEELVKNIYVDIDNPTSNLSLESGEISDVDDYIISSNTSEHELLEKHAKDSNIAVDNNEKLSNIEKNNDNNYNDTANKSLVHKCKTVKLQNVSETQAKSEAVVSDINSEHTEGNNSTTHRTVENDTENSKRVEVKSMPQLNVSSKSTIDIKNICNISKEKNERSSDLKLVTKCYNELPVSARIVENDLVLSDDTSDIIEPKRKVTKKHSKSKNKKDKIDNYTEKQKGEEETKKCRNVPKVLTETAAKNKEKSLKVSNKNLETSTEHGKRHRSDTGKSQGNKGSDVDISKTSKSEKDIQDRTPKIQEIRTKFTDLFGDSSSLITPDDLGIVSAEKEHKEKYVTMFEDTQDAMDLNIKEIEKVKGSISKDVDSEDNGKEECEKIQTRSSKPKFICASVNQCKEGETQKTNKQSVKMTEEKSSTIKESSDIVNIYENVNAETPNVVKTVIISTGIQPAALCDNSNVFTQPQNVNFLENAAKPMINSAPKALATSTPAKVAQQEQTLTDSTKIRLPPDSSSAYSDDSRIVETSQTVNDSSDLNVDRQKDVDTPDVRIFVKRRRKVKKMTP</sequence>
<feature type="region of interest" description="Disordered" evidence="2">
    <location>
        <begin position="704"/>
        <end position="738"/>
    </location>
</feature>
<feature type="compositionally biased region" description="Polar residues" evidence="2">
    <location>
        <begin position="451"/>
        <end position="478"/>
    </location>
</feature>
<feature type="compositionally biased region" description="Basic and acidic residues" evidence="2">
    <location>
        <begin position="294"/>
        <end position="306"/>
    </location>
</feature>
<evidence type="ECO:0000256" key="1">
    <source>
        <dbReference type="SAM" id="Coils"/>
    </source>
</evidence>
<proteinExistence type="predicted"/>
<gene>
    <name evidence="3" type="ORF">PAPOLLO_LOCUS20616</name>
</gene>
<feature type="region of interest" description="Disordered" evidence="2">
    <location>
        <begin position="1106"/>
        <end position="1154"/>
    </location>
</feature>
<feature type="region of interest" description="Disordered" evidence="2">
    <location>
        <begin position="422"/>
        <end position="481"/>
    </location>
</feature>
<dbReference type="OrthoDB" id="1938039at2759"/>
<dbReference type="Proteomes" id="UP000691718">
    <property type="component" value="Unassembled WGS sequence"/>
</dbReference>
<feature type="region of interest" description="Disordered" evidence="2">
    <location>
        <begin position="807"/>
        <end position="909"/>
    </location>
</feature>
<accession>A0A8S3XSP4</accession>
<feature type="compositionally biased region" description="Basic and acidic residues" evidence="2">
    <location>
        <begin position="1145"/>
        <end position="1154"/>
    </location>
</feature>
<feature type="compositionally biased region" description="Basic and acidic residues" evidence="2">
    <location>
        <begin position="356"/>
        <end position="385"/>
    </location>
</feature>
<feature type="compositionally biased region" description="Basic residues" evidence="2">
    <location>
        <begin position="809"/>
        <end position="821"/>
    </location>
</feature>
<feature type="compositionally biased region" description="Polar residues" evidence="2">
    <location>
        <begin position="1132"/>
        <end position="1144"/>
    </location>
</feature>